<evidence type="ECO:0000256" key="1">
    <source>
        <dbReference type="ARBA" id="ARBA00007637"/>
    </source>
</evidence>
<dbReference type="Gene3D" id="3.40.50.720">
    <property type="entry name" value="NAD(P)-binding Rossmann-like Domain"/>
    <property type="match status" value="1"/>
</dbReference>
<dbReference type="EC" id="5.1.3.2" evidence="3"/>
<comment type="caution">
    <text evidence="3">The sequence shown here is derived from an EMBL/GenBank/DDBJ whole genome shotgun (WGS) entry which is preliminary data.</text>
</comment>
<evidence type="ECO:0000313" key="3">
    <source>
        <dbReference type="EMBL" id="MDQ0199087.1"/>
    </source>
</evidence>
<protein>
    <submittedName>
        <fullName evidence="3">UDP-glucose 4-epimerase</fullName>
        <ecNumber evidence="3">5.1.3.2</ecNumber>
    </submittedName>
</protein>
<dbReference type="Pfam" id="PF01370">
    <property type="entry name" value="Epimerase"/>
    <property type="match status" value="1"/>
</dbReference>
<organism evidence="3 4">
    <name type="scientific">Neobacillus ginsengisoli</name>
    <dbReference type="NCBI Taxonomy" id="904295"/>
    <lineage>
        <taxon>Bacteria</taxon>
        <taxon>Bacillati</taxon>
        <taxon>Bacillota</taxon>
        <taxon>Bacilli</taxon>
        <taxon>Bacillales</taxon>
        <taxon>Bacillaceae</taxon>
        <taxon>Neobacillus</taxon>
    </lineage>
</organism>
<dbReference type="SUPFAM" id="SSF51735">
    <property type="entry name" value="NAD(P)-binding Rossmann-fold domains"/>
    <property type="match status" value="1"/>
</dbReference>
<dbReference type="EMBL" id="JAUSTW010000003">
    <property type="protein sequence ID" value="MDQ0199087.1"/>
    <property type="molecule type" value="Genomic_DNA"/>
</dbReference>
<feature type="domain" description="NAD-dependent epimerase/dehydratase" evidence="2">
    <location>
        <begin position="3"/>
        <end position="234"/>
    </location>
</feature>
<name>A0ABT9XU55_9BACI</name>
<dbReference type="Proteomes" id="UP001224122">
    <property type="component" value="Unassembled WGS sequence"/>
</dbReference>
<comment type="similarity">
    <text evidence="1">Belongs to the NAD(P)-dependent epimerase/dehydratase family.</text>
</comment>
<dbReference type="InterPro" id="IPR001509">
    <property type="entry name" value="Epimerase_deHydtase"/>
</dbReference>
<evidence type="ECO:0000259" key="2">
    <source>
        <dbReference type="Pfam" id="PF01370"/>
    </source>
</evidence>
<dbReference type="GO" id="GO:0003978">
    <property type="term" value="F:UDP-glucose 4-epimerase activity"/>
    <property type="evidence" value="ECO:0007669"/>
    <property type="project" value="UniProtKB-EC"/>
</dbReference>
<sequence>MRVLVTGGAGFIGSHIVDLLIDGGHEVIVVDNLSTGNKEFVNKNASFYLLDINSPQLEDVFNKEKPEYVIHQAAQVDVAKSIQNPAVDAYANIIGTIRLLECCRKFNVRKIVYASSYAVYGETNDCSIRENSMVQPISFYGISKHTPELYIQLYQKFYGISFTILRYANVYGPRQTSKGEGGVIAIFMQKAIKGEQVVIYGDGEQTRDFVYVKDVAAANVLSLNKGKNQIINIGLNKKTSINKLYALISSKYISPIYLPKRNGDILYSRLNNEKAMELLDWMPSYDLLYGLTETKEFYENEKSK</sequence>
<dbReference type="InterPro" id="IPR036291">
    <property type="entry name" value="NAD(P)-bd_dom_sf"/>
</dbReference>
<keyword evidence="4" id="KW-1185">Reference proteome</keyword>
<accession>A0ABT9XU55</accession>
<gene>
    <name evidence="3" type="ORF">J2S10_002245</name>
</gene>
<proteinExistence type="inferred from homology"/>
<reference evidence="3 4" key="1">
    <citation type="submission" date="2023-07" db="EMBL/GenBank/DDBJ databases">
        <title>Genomic Encyclopedia of Type Strains, Phase IV (KMG-IV): sequencing the most valuable type-strain genomes for metagenomic binning, comparative biology and taxonomic classification.</title>
        <authorList>
            <person name="Goeker M."/>
        </authorList>
    </citation>
    <scope>NUCLEOTIDE SEQUENCE [LARGE SCALE GENOMIC DNA]</scope>
    <source>
        <strain evidence="3 4">DSM 27594</strain>
    </source>
</reference>
<evidence type="ECO:0000313" key="4">
    <source>
        <dbReference type="Proteomes" id="UP001224122"/>
    </source>
</evidence>
<dbReference type="PANTHER" id="PTHR43000">
    <property type="entry name" value="DTDP-D-GLUCOSE 4,6-DEHYDRATASE-RELATED"/>
    <property type="match status" value="1"/>
</dbReference>
<dbReference type="RefSeq" id="WP_307407629.1">
    <property type="nucleotide sequence ID" value="NZ_JAUSTW010000003.1"/>
</dbReference>
<keyword evidence="3" id="KW-0413">Isomerase</keyword>